<sequence>MKTEKKEARGRVNCLLPAINRDAWFNYNPSLGKPLLSHLPPLLHHLMKTSLLCIIFNFQCDNSDSKSPWWASFLLVNYYTL</sequence>
<evidence type="ECO:0000313" key="2">
    <source>
        <dbReference type="EMBL" id="OTF98223.1"/>
    </source>
</evidence>
<evidence type="ECO:0000313" key="3">
    <source>
        <dbReference type="Proteomes" id="UP000215914"/>
    </source>
</evidence>
<evidence type="ECO:0000313" key="1">
    <source>
        <dbReference type="EMBL" id="KAF5769160.1"/>
    </source>
</evidence>
<dbReference type="AlphaFoldDB" id="A0A251SHK6"/>
<dbReference type="EMBL" id="CM007903">
    <property type="protein sequence ID" value="OTF98223.1"/>
    <property type="molecule type" value="Genomic_DNA"/>
</dbReference>
<reference evidence="2" key="2">
    <citation type="submission" date="2017-02" db="EMBL/GenBank/DDBJ databases">
        <title>Sunflower complete genome.</title>
        <authorList>
            <person name="Langlade N."/>
            <person name="Munos S."/>
        </authorList>
    </citation>
    <scope>NUCLEOTIDE SEQUENCE [LARGE SCALE GENOMIC DNA]</scope>
    <source>
        <tissue evidence="2">Leaves</tissue>
    </source>
</reference>
<dbReference type="InParanoid" id="A0A251SHK6"/>
<proteinExistence type="predicted"/>
<organism evidence="2 3">
    <name type="scientific">Helianthus annuus</name>
    <name type="common">Common sunflower</name>
    <dbReference type="NCBI Taxonomy" id="4232"/>
    <lineage>
        <taxon>Eukaryota</taxon>
        <taxon>Viridiplantae</taxon>
        <taxon>Streptophyta</taxon>
        <taxon>Embryophyta</taxon>
        <taxon>Tracheophyta</taxon>
        <taxon>Spermatophyta</taxon>
        <taxon>Magnoliopsida</taxon>
        <taxon>eudicotyledons</taxon>
        <taxon>Gunneridae</taxon>
        <taxon>Pentapetalae</taxon>
        <taxon>asterids</taxon>
        <taxon>campanulids</taxon>
        <taxon>Asterales</taxon>
        <taxon>Asteraceae</taxon>
        <taxon>Asteroideae</taxon>
        <taxon>Heliantheae alliance</taxon>
        <taxon>Heliantheae</taxon>
        <taxon>Helianthus</taxon>
    </lineage>
</organism>
<accession>A0A251SHK6</accession>
<name>A0A251SHK6_HELAN</name>
<gene>
    <name evidence="2" type="ORF">HannXRQ_Chr14g0443261</name>
    <name evidence="1" type="ORF">HanXRQr2_Chr14g0645011</name>
</gene>
<reference evidence="1" key="3">
    <citation type="submission" date="2020-06" db="EMBL/GenBank/DDBJ databases">
        <title>Helianthus annuus Genome sequencing and assembly Release 2.</title>
        <authorList>
            <person name="Gouzy J."/>
            <person name="Langlade N."/>
            <person name="Munos S."/>
        </authorList>
    </citation>
    <scope>NUCLEOTIDE SEQUENCE</scope>
    <source>
        <tissue evidence="1">Leaves</tissue>
    </source>
</reference>
<dbReference type="Proteomes" id="UP000215914">
    <property type="component" value="Chromosome 14"/>
</dbReference>
<dbReference type="Gramene" id="mRNA:HanXRQr2_Chr14g0645011">
    <property type="protein sequence ID" value="CDS:HanXRQr2_Chr14g0645011.1"/>
    <property type="gene ID" value="HanXRQr2_Chr14g0645011"/>
</dbReference>
<reference evidence="1 3" key="1">
    <citation type="journal article" date="2017" name="Nature">
        <title>The sunflower genome provides insights into oil metabolism, flowering and Asterid evolution.</title>
        <authorList>
            <person name="Badouin H."/>
            <person name="Gouzy J."/>
            <person name="Grassa C.J."/>
            <person name="Murat F."/>
            <person name="Staton S.E."/>
            <person name="Cottret L."/>
            <person name="Lelandais-Briere C."/>
            <person name="Owens G.L."/>
            <person name="Carrere S."/>
            <person name="Mayjonade B."/>
            <person name="Legrand L."/>
            <person name="Gill N."/>
            <person name="Kane N.C."/>
            <person name="Bowers J.E."/>
            <person name="Hubner S."/>
            <person name="Bellec A."/>
            <person name="Berard A."/>
            <person name="Berges H."/>
            <person name="Blanchet N."/>
            <person name="Boniface M.C."/>
            <person name="Brunel D."/>
            <person name="Catrice O."/>
            <person name="Chaidir N."/>
            <person name="Claudel C."/>
            <person name="Donnadieu C."/>
            <person name="Faraut T."/>
            <person name="Fievet G."/>
            <person name="Helmstetter N."/>
            <person name="King M."/>
            <person name="Knapp S.J."/>
            <person name="Lai Z."/>
            <person name="Le Paslier M.C."/>
            <person name="Lippi Y."/>
            <person name="Lorenzon L."/>
            <person name="Mandel J.R."/>
            <person name="Marage G."/>
            <person name="Marchand G."/>
            <person name="Marquand E."/>
            <person name="Bret-Mestries E."/>
            <person name="Morien E."/>
            <person name="Nambeesan S."/>
            <person name="Nguyen T."/>
            <person name="Pegot-Espagnet P."/>
            <person name="Pouilly N."/>
            <person name="Raftis F."/>
            <person name="Sallet E."/>
            <person name="Schiex T."/>
            <person name="Thomas J."/>
            <person name="Vandecasteele C."/>
            <person name="Vares D."/>
            <person name="Vear F."/>
            <person name="Vautrin S."/>
            <person name="Crespi M."/>
            <person name="Mangin B."/>
            <person name="Burke J.M."/>
            <person name="Salse J."/>
            <person name="Munos S."/>
            <person name="Vincourt P."/>
            <person name="Rieseberg L.H."/>
            <person name="Langlade N.B."/>
        </authorList>
    </citation>
    <scope>NUCLEOTIDE SEQUENCE [LARGE SCALE GENOMIC DNA]</scope>
    <source>
        <strain evidence="3">cv. SF193</strain>
        <tissue evidence="1">Leaves</tissue>
    </source>
</reference>
<keyword evidence="3" id="KW-1185">Reference proteome</keyword>
<protein>
    <submittedName>
        <fullName evidence="2">Uncharacterized protein</fullName>
    </submittedName>
</protein>
<dbReference type="EMBL" id="MNCJ02000329">
    <property type="protein sequence ID" value="KAF5769160.1"/>
    <property type="molecule type" value="Genomic_DNA"/>
</dbReference>